<dbReference type="InterPro" id="IPR051548">
    <property type="entry name" value="Grx-like_ET"/>
</dbReference>
<keyword evidence="5" id="KW-0249">Electron transport</keyword>
<gene>
    <name evidence="9" type="primary">nrdH</name>
    <name evidence="9" type="ORF">HF995_13385</name>
</gene>
<dbReference type="AlphaFoldDB" id="A0A9X5ISL3"/>
<evidence type="ECO:0000256" key="5">
    <source>
        <dbReference type="ARBA" id="ARBA00022982"/>
    </source>
</evidence>
<dbReference type="GO" id="GO:0045454">
    <property type="term" value="P:cell redox homeostasis"/>
    <property type="evidence" value="ECO:0007669"/>
    <property type="project" value="InterPro"/>
</dbReference>
<dbReference type="Gene3D" id="3.40.30.10">
    <property type="entry name" value="Glutaredoxin"/>
    <property type="match status" value="1"/>
</dbReference>
<dbReference type="Pfam" id="PF00462">
    <property type="entry name" value="Glutaredoxin"/>
    <property type="match status" value="1"/>
</dbReference>
<keyword evidence="10" id="KW-1185">Reference proteome</keyword>
<name>A0A9X5ISL3_9MICO</name>
<keyword evidence="6" id="KW-1015">Disulfide bond</keyword>
<accession>A0A9X5ISL3</accession>
<sequence length="116" mass="12253">MTATTDPTRATITVYSKPACVQCDATLRALEKRGIAYELVDLTADADALESVRAMGYQQVPVVVASPSEHWSGYRPERIAALASRSENATPLRPARVSVVGAPIGSPDRAASPTLA</sequence>
<reference evidence="9 10" key="1">
    <citation type="submission" date="2020-04" db="EMBL/GenBank/DDBJ databases">
        <title>MicrobeNet Type strains.</title>
        <authorList>
            <person name="Nicholson A.C."/>
        </authorList>
    </citation>
    <scope>NUCLEOTIDE SEQUENCE [LARGE SCALE GENOMIC DNA]</scope>
    <source>
        <strain evidence="9 10">ATCC BAA-789</strain>
    </source>
</reference>
<evidence type="ECO:0000313" key="9">
    <source>
        <dbReference type="EMBL" id="NKX94249.1"/>
    </source>
</evidence>
<dbReference type="InterPro" id="IPR002109">
    <property type="entry name" value="Glutaredoxin"/>
</dbReference>
<dbReference type="InterPro" id="IPR011909">
    <property type="entry name" value="GlrX_NrdH"/>
</dbReference>
<organism evidence="9 10">
    <name type="scientific">Sanguibacter hominis ATCC BAA-789</name>
    <dbReference type="NCBI Taxonomy" id="1312740"/>
    <lineage>
        <taxon>Bacteria</taxon>
        <taxon>Bacillati</taxon>
        <taxon>Actinomycetota</taxon>
        <taxon>Actinomycetes</taxon>
        <taxon>Micrococcales</taxon>
        <taxon>Sanguibacteraceae</taxon>
        <taxon>Sanguibacter</taxon>
    </lineage>
</organism>
<dbReference type="InterPro" id="IPR036249">
    <property type="entry name" value="Thioredoxin-like_sf"/>
</dbReference>
<keyword evidence="4" id="KW-0813">Transport</keyword>
<evidence type="ECO:0000256" key="7">
    <source>
        <dbReference type="ARBA" id="ARBA00023284"/>
    </source>
</evidence>
<dbReference type="Proteomes" id="UP000774283">
    <property type="component" value="Unassembled WGS sequence"/>
</dbReference>
<evidence type="ECO:0000259" key="8">
    <source>
        <dbReference type="Pfam" id="PF00462"/>
    </source>
</evidence>
<dbReference type="GO" id="GO:0009055">
    <property type="term" value="F:electron transfer activity"/>
    <property type="evidence" value="ECO:0007669"/>
    <property type="project" value="TreeGrafter"/>
</dbReference>
<comment type="caution">
    <text evidence="9">The sequence shown here is derived from an EMBL/GenBank/DDBJ whole genome shotgun (WGS) entry which is preliminary data.</text>
</comment>
<dbReference type="RefSeq" id="WP_168448323.1">
    <property type="nucleotide sequence ID" value="NZ_JAAXOW010000007.1"/>
</dbReference>
<comment type="function">
    <text evidence="1">Electron transport system for the ribonucleotide reductase system NrdEF.</text>
</comment>
<feature type="domain" description="Glutaredoxin" evidence="8">
    <location>
        <begin position="12"/>
        <end position="64"/>
    </location>
</feature>
<evidence type="ECO:0000256" key="1">
    <source>
        <dbReference type="ARBA" id="ARBA00002292"/>
    </source>
</evidence>
<comment type="similarity">
    <text evidence="2">Belongs to the glutaredoxin family.</text>
</comment>
<dbReference type="CDD" id="cd02976">
    <property type="entry name" value="NrdH"/>
    <property type="match status" value="1"/>
</dbReference>
<dbReference type="PANTHER" id="PTHR34386">
    <property type="entry name" value="GLUTAREDOXIN"/>
    <property type="match status" value="1"/>
</dbReference>
<dbReference type="SUPFAM" id="SSF52833">
    <property type="entry name" value="Thioredoxin-like"/>
    <property type="match status" value="1"/>
</dbReference>
<evidence type="ECO:0000256" key="3">
    <source>
        <dbReference type="ARBA" id="ARBA00017945"/>
    </source>
</evidence>
<dbReference type="PROSITE" id="PS51354">
    <property type="entry name" value="GLUTAREDOXIN_2"/>
    <property type="match status" value="1"/>
</dbReference>
<evidence type="ECO:0000313" key="10">
    <source>
        <dbReference type="Proteomes" id="UP000774283"/>
    </source>
</evidence>
<evidence type="ECO:0000256" key="6">
    <source>
        <dbReference type="ARBA" id="ARBA00023157"/>
    </source>
</evidence>
<evidence type="ECO:0000256" key="4">
    <source>
        <dbReference type="ARBA" id="ARBA00022448"/>
    </source>
</evidence>
<protein>
    <recommendedName>
        <fullName evidence="3">Glutaredoxin-like protein NrdH</fullName>
    </recommendedName>
</protein>
<dbReference type="NCBIfam" id="TIGR02194">
    <property type="entry name" value="GlrX_NrdH"/>
    <property type="match status" value="1"/>
</dbReference>
<evidence type="ECO:0000256" key="2">
    <source>
        <dbReference type="ARBA" id="ARBA00007787"/>
    </source>
</evidence>
<proteinExistence type="inferred from homology"/>
<dbReference type="EMBL" id="JAAXOW010000007">
    <property type="protein sequence ID" value="NKX94249.1"/>
    <property type="molecule type" value="Genomic_DNA"/>
</dbReference>
<keyword evidence="7" id="KW-0676">Redox-active center</keyword>
<dbReference type="PANTHER" id="PTHR34386:SF1">
    <property type="entry name" value="GLUTAREDOXIN-LIKE PROTEIN NRDH"/>
    <property type="match status" value="1"/>
</dbReference>